<dbReference type="InterPro" id="IPR018604">
    <property type="entry name" value="YycI-like"/>
</dbReference>
<feature type="domain" description="Regulatory protein YycH-like" evidence="1">
    <location>
        <begin position="32"/>
        <end position="255"/>
    </location>
</feature>
<dbReference type="EMBL" id="VTER01000010">
    <property type="protein sequence ID" value="TYS45615.1"/>
    <property type="molecule type" value="Genomic_DNA"/>
</dbReference>
<evidence type="ECO:0000259" key="1">
    <source>
        <dbReference type="Pfam" id="PF09648"/>
    </source>
</evidence>
<name>A0A5D4R2L5_9BACI</name>
<dbReference type="Proteomes" id="UP000322139">
    <property type="component" value="Unassembled WGS sequence"/>
</dbReference>
<dbReference type="RefSeq" id="WP_148976157.1">
    <property type="nucleotide sequence ID" value="NZ_VTER01000010.1"/>
</dbReference>
<evidence type="ECO:0000313" key="2">
    <source>
        <dbReference type="EMBL" id="TYS45615.1"/>
    </source>
</evidence>
<comment type="caution">
    <text evidence="2">The sequence shown here is derived from an EMBL/GenBank/DDBJ whole genome shotgun (WGS) entry which is preliminary data.</text>
</comment>
<gene>
    <name evidence="2" type="ORF">FZD51_18735</name>
</gene>
<dbReference type="AlphaFoldDB" id="A0A5D4R2L5"/>
<sequence length="281" mass="32609">MDWSRIKTIFILTFLILDIYLVYEYSQLRMNGSQTLPQDKMENSFKSANIKFEADIPKGEVRDGNLTAVSKNFAEVNLDELKETTLKDQDISTLEENALNSTLNKPFKVGKDFNQAELDKFVRQNIYEGDKYGFWEKSDDSNKITYYQKFEGKFLYKNVNGELTFFLNADQEIVTYRQTLFEKVQYLKGDKKKLIDPTEAIENLYRNQSLKEGSKITDVEQGYYSNIQDDSSTWVLSPAWRVVVDGKENLFVNAFKGQVLSLDSEKKDLGEDPEEKTEIVE</sequence>
<dbReference type="Pfam" id="PF09648">
    <property type="entry name" value="YycI"/>
    <property type="match status" value="1"/>
</dbReference>
<evidence type="ECO:0000313" key="3">
    <source>
        <dbReference type="Proteomes" id="UP000322139"/>
    </source>
</evidence>
<protein>
    <recommendedName>
        <fullName evidence="1">Regulatory protein YycH-like domain-containing protein</fullName>
    </recommendedName>
</protein>
<dbReference type="GO" id="GO:0016020">
    <property type="term" value="C:membrane"/>
    <property type="evidence" value="ECO:0007669"/>
    <property type="project" value="InterPro"/>
</dbReference>
<dbReference type="Gene3D" id="2.40.128.690">
    <property type="entry name" value="YycH protein, domain 3-like"/>
    <property type="match status" value="1"/>
</dbReference>
<reference evidence="2 3" key="1">
    <citation type="submission" date="2019-08" db="EMBL/GenBank/DDBJ databases">
        <title>Bacillus genomes from the desert of Cuatro Cienegas, Coahuila.</title>
        <authorList>
            <person name="Olmedo-Alvarez G."/>
        </authorList>
    </citation>
    <scope>NUCLEOTIDE SEQUENCE [LARGE SCALE GENOMIC DNA]</scope>
    <source>
        <strain evidence="2 3">CH446_14T</strain>
    </source>
</reference>
<accession>A0A5D4R2L5</accession>
<proteinExistence type="predicted"/>
<organism evidence="2 3">
    <name type="scientific">Bacillus infantis</name>
    <dbReference type="NCBI Taxonomy" id="324767"/>
    <lineage>
        <taxon>Bacteria</taxon>
        <taxon>Bacillati</taxon>
        <taxon>Bacillota</taxon>
        <taxon>Bacilli</taxon>
        <taxon>Bacillales</taxon>
        <taxon>Bacillaceae</taxon>
        <taxon>Bacillus</taxon>
    </lineage>
</organism>